<evidence type="ECO:0000313" key="3">
    <source>
        <dbReference type="Proteomes" id="UP000218231"/>
    </source>
</evidence>
<feature type="compositionally biased region" description="Basic and acidic residues" evidence="1">
    <location>
        <begin position="605"/>
        <end position="629"/>
    </location>
</feature>
<proteinExistence type="predicted"/>
<gene>
    <name evidence="2" type="ORF">WR25_17083</name>
</gene>
<reference evidence="2 3" key="1">
    <citation type="journal article" date="2017" name="Curr. Biol.">
        <title>Genome architecture and evolution of a unichromosomal asexual nematode.</title>
        <authorList>
            <person name="Fradin H."/>
            <person name="Zegar C."/>
            <person name="Gutwein M."/>
            <person name="Lucas J."/>
            <person name="Kovtun M."/>
            <person name="Corcoran D."/>
            <person name="Baugh L.R."/>
            <person name="Kiontke K."/>
            <person name="Gunsalus K."/>
            <person name="Fitch D.H."/>
            <person name="Piano F."/>
        </authorList>
    </citation>
    <scope>NUCLEOTIDE SEQUENCE [LARGE SCALE GENOMIC DNA]</scope>
    <source>
        <strain evidence="2">PF1309</strain>
    </source>
</reference>
<comment type="caution">
    <text evidence="2">The sequence shown here is derived from an EMBL/GenBank/DDBJ whole genome shotgun (WGS) entry which is preliminary data.</text>
</comment>
<dbReference type="AlphaFoldDB" id="A0A2A2K3S3"/>
<evidence type="ECO:0000313" key="2">
    <source>
        <dbReference type="EMBL" id="PAV68585.1"/>
    </source>
</evidence>
<accession>A0A2A2K3S3</accession>
<dbReference type="Proteomes" id="UP000218231">
    <property type="component" value="Unassembled WGS sequence"/>
</dbReference>
<feature type="region of interest" description="Disordered" evidence="1">
    <location>
        <begin position="333"/>
        <end position="357"/>
    </location>
</feature>
<feature type="region of interest" description="Disordered" evidence="1">
    <location>
        <begin position="601"/>
        <end position="632"/>
    </location>
</feature>
<organism evidence="2 3">
    <name type="scientific">Diploscapter pachys</name>
    <dbReference type="NCBI Taxonomy" id="2018661"/>
    <lineage>
        <taxon>Eukaryota</taxon>
        <taxon>Metazoa</taxon>
        <taxon>Ecdysozoa</taxon>
        <taxon>Nematoda</taxon>
        <taxon>Chromadorea</taxon>
        <taxon>Rhabditida</taxon>
        <taxon>Rhabditina</taxon>
        <taxon>Rhabditomorpha</taxon>
        <taxon>Rhabditoidea</taxon>
        <taxon>Rhabditidae</taxon>
        <taxon>Diploscapter</taxon>
    </lineage>
</organism>
<sequence>MRAMTVSKARSAAVIRAQQHGAIAIVSAAVEARSVISARISTSGRRKPSPNIVNSACVARASCSPCAPMRRSANSAIRALGQAVGRLVVAGERFTGEIERTGDQHDVRRLGGQALQRRFQAVGGGGADAEPLGQRREEPQHTLRILVRQHAEDERDRAAIGETAEALGDGTGCGGIVRTIEPQFAAVGKAGVERAVAEPLHTRWPSCPFCRRAHRGFGHVARLVRADEARARADQGEAGVAVADGVAAGVAPPCRVAGDDGCPRRVRYRGNAGGAGRGIVHRDERHAGLGDSRLLTGDVDQVVAEECLVIHPKRGNAGDGGAADDVGRIESTAQANLHNRRRGGRAGEGEEGGSGRNLEEAGADAVRMIQHFGQQIGERCVVDQLACDPDAFVEPHQMRTGEDAQHVGPGRQCPEPVELCLDGGIGRDGVIRHGGAPLRLIFPVNDHVEHAVIQQIFGALESFGQFFADGQAGIVQHLDRHGAARHLHEAEDAFLHARAAGGGEDDVRGLVGDRRFDAADEGFADSETHRSAHEAEVLYAHHDAVAQDRAAGVDKRILFLRGRACRLQAIGQCLAQRLNIGADGVGRIGAVLRHDLDDRGADDDAIGHGADRRGLRRRADAETDRDGQVGRRLQPRNGLVDRALRRLLQAGDAGDGDIIEEAAGAIEDLREARGVGCGRREADRVDPLRP</sequence>
<evidence type="ECO:0000256" key="1">
    <source>
        <dbReference type="SAM" id="MobiDB-lite"/>
    </source>
</evidence>
<name>A0A2A2K3S3_9BILA</name>
<protein>
    <submittedName>
        <fullName evidence="2">Uncharacterized protein</fullName>
    </submittedName>
</protein>
<keyword evidence="3" id="KW-1185">Reference proteome</keyword>
<dbReference type="EMBL" id="LIAE01009726">
    <property type="protein sequence ID" value="PAV68585.1"/>
    <property type="molecule type" value="Genomic_DNA"/>
</dbReference>